<evidence type="ECO:0000256" key="1">
    <source>
        <dbReference type="ARBA" id="ARBA00010692"/>
    </source>
</evidence>
<evidence type="ECO:0000256" key="3">
    <source>
        <dbReference type="SAM" id="Phobius"/>
    </source>
</evidence>
<dbReference type="Pfam" id="PF02632">
    <property type="entry name" value="BioY"/>
    <property type="match status" value="1"/>
</dbReference>
<accession>A0ABP8W7S4</accession>
<dbReference type="Gene3D" id="1.10.1760.20">
    <property type="match status" value="1"/>
</dbReference>
<reference evidence="5" key="1">
    <citation type="journal article" date="2019" name="Int. J. Syst. Evol. Microbiol.">
        <title>The Global Catalogue of Microorganisms (GCM) 10K type strain sequencing project: providing services to taxonomists for standard genome sequencing and annotation.</title>
        <authorList>
            <consortium name="The Broad Institute Genomics Platform"/>
            <consortium name="The Broad Institute Genome Sequencing Center for Infectious Disease"/>
            <person name="Wu L."/>
            <person name="Ma J."/>
        </authorList>
    </citation>
    <scope>NUCLEOTIDE SEQUENCE [LARGE SCALE GENOMIC DNA]</scope>
    <source>
        <strain evidence="5">JCM 18956</strain>
    </source>
</reference>
<keyword evidence="2" id="KW-0813">Transport</keyword>
<proteinExistence type="inferred from homology"/>
<evidence type="ECO:0000256" key="2">
    <source>
        <dbReference type="PIRNR" id="PIRNR016661"/>
    </source>
</evidence>
<dbReference type="EMBL" id="BAABLM010000010">
    <property type="protein sequence ID" value="GAA4683408.1"/>
    <property type="molecule type" value="Genomic_DNA"/>
</dbReference>
<protein>
    <recommendedName>
        <fullName evidence="2">Biotin transporter</fullName>
    </recommendedName>
</protein>
<feature type="transmembrane region" description="Helical" evidence="3">
    <location>
        <begin position="50"/>
        <end position="69"/>
    </location>
</feature>
<evidence type="ECO:0000313" key="5">
    <source>
        <dbReference type="Proteomes" id="UP001501295"/>
    </source>
</evidence>
<evidence type="ECO:0000313" key="4">
    <source>
        <dbReference type="EMBL" id="GAA4683408.1"/>
    </source>
</evidence>
<name>A0ABP8W7S4_9MICO</name>
<keyword evidence="3" id="KW-1133">Transmembrane helix</keyword>
<feature type="transmembrane region" description="Helical" evidence="3">
    <location>
        <begin position="168"/>
        <end position="197"/>
    </location>
</feature>
<dbReference type="PANTHER" id="PTHR34295:SF1">
    <property type="entry name" value="BIOTIN TRANSPORTER BIOY"/>
    <property type="match status" value="1"/>
</dbReference>
<dbReference type="PIRSF" id="PIRSF016661">
    <property type="entry name" value="BioY"/>
    <property type="match status" value="1"/>
</dbReference>
<dbReference type="Proteomes" id="UP001501295">
    <property type="component" value="Unassembled WGS sequence"/>
</dbReference>
<dbReference type="PANTHER" id="PTHR34295">
    <property type="entry name" value="BIOTIN TRANSPORTER BIOY"/>
    <property type="match status" value="1"/>
</dbReference>
<organism evidence="4 5">
    <name type="scientific">Frondihabitans cladoniiphilus</name>
    <dbReference type="NCBI Taxonomy" id="715785"/>
    <lineage>
        <taxon>Bacteria</taxon>
        <taxon>Bacillati</taxon>
        <taxon>Actinomycetota</taxon>
        <taxon>Actinomycetes</taxon>
        <taxon>Micrococcales</taxon>
        <taxon>Microbacteriaceae</taxon>
        <taxon>Frondihabitans</taxon>
    </lineage>
</organism>
<comment type="subcellular location">
    <subcellularLocation>
        <location evidence="2">Cell membrane</location>
        <topology evidence="2">Multi-pass membrane protein</topology>
    </subcellularLocation>
</comment>
<feature type="transmembrane region" description="Helical" evidence="3">
    <location>
        <begin position="21"/>
        <end position="44"/>
    </location>
</feature>
<dbReference type="RefSeq" id="WP_345376876.1">
    <property type="nucleotide sequence ID" value="NZ_BAABLM010000010.1"/>
</dbReference>
<feature type="transmembrane region" description="Helical" evidence="3">
    <location>
        <begin position="76"/>
        <end position="93"/>
    </location>
</feature>
<comment type="caution">
    <text evidence="4">The sequence shown here is derived from an EMBL/GenBank/DDBJ whole genome shotgun (WGS) entry which is preliminary data.</text>
</comment>
<comment type="similarity">
    <text evidence="1 2">Belongs to the BioY family.</text>
</comment>
<feature type="transmembrane region" description="Helical" evidence="3">
    <location>
        <begin position="136"/>
        <end position="156"/>
    </location>
</feature>
<keyword evidence="5" id="KW-1185">Reference proteome</keyword>
<dbReference type="InterPro" id="IPR003784">
    <property type="entry name" value="BioY"/>
</dbReference>
<feature type="transmembrane region" description="Helical" evidence="3">
    <location>
        <begin position="99"/>
        <end position="124"/>
    </location>
</feature>
<keyword evidence="2 3" id="KW-0472">Membrane</keyword>
<keyword evidence="2" id="KW-1003">Cell membrane</keyword>
<sequence length="208" mass="21639">MTTATAPLSRPSGRTVLADRFVSRSVASDALLIASGVALMGVLAQVSVPLWPVPITGQTLGVLLVGASLGARRGSLALIAYAVVGLLGIPLFAEHNGGLASLSLPSFGFILGFIPAAYAIGWLSERNWDKHVVRSLVGFLVASLIPFAIGLPYLGFALARLGYPHDVAAVLAAGFTPFIVGGVVKWLIAAGVLPLAWRAVKAFDRRTK</sequence>
<gene>
    <name evidence="4" type="ORF">GCM10025780_31350</name>
</gene>
<keyword evidence="3" id="KW-0812">Transmembrane</keyword>